<protein>
    <recommendedName>
        <fullName evidence="4">DUF2812 domain-containing protein</fullName>
    </recommendedName>
</protein>
<reference evidence="2 3" key="1">
    <citation type="submission" date="2016-10" db="EMBL/GenBank/DDBJ databases">
        <title>Paenibacillus species isolates.</title>
        <authorList>
            <person name="Beno S.M."/>
        </authorList>
    </citation>
    <scope>NUCLEOTIDE SEQUENCE [LARGE SCALE GENOMIC DNA]</scope>
    <source>
        <strain evidence="2 3">FSL H7-0744</strain>
    </source>
</reference>
<keyword evidence="1" id="KW-0812">Transmembrane</keyword>
<name>A0ABX3HKN1_PAEBO</name>
<keyword evidence="1" id="KW-1133">Transmembrane helix</keyword>
<accession>A0ABX3HKN1</accession>
<feature type="transmembrane region" description="Helical" evidence="1">
    <location>
        <begin position="121"/>
        <end position="139"/>
    </location>
</feature>
<organism evidence="2 3">
    <name type="scientific">Paenibacillus borealis</name>
    <dbReference type="NCBI Taxonomy" id="160799"/>
    <lineage>
        <taxon>Bacteria</taxon>
        <taxon>Bacillati</taxon>
        <taxon>Bacillota</taxon>
        <taxon>Bacilli</taxon>
        <taxon>Bacillales</taxon>
        <taxon>Paenibacillaceae</taxon>
        <taxon>Paenibacillus</taxon>
    </lineage>
</organism>
<dbReference type="Pfam" id="PF11193">
    <property type="entry name" value="DUF2812"/>
    <property type="match status" value="1"/>
</dbReference>
<keyword evidence="3" id="KW-1185">Reference proteome</keyword>
<dbReference type="EMBL" id="MPTB01000006">
    <property type="protein sequence ID" value="OMD50779.1"/>
    <property type="molecule type" value="Genomic_DNA"/>
</dbReference>
<keyword evidence="1" id="KW-0472">Membrane</keyword>
<proteinExistence type="predicted"/>
<dbReference type="Proteomes" id="UP000187412">
    <property type="component" value="Unassembled WGS sequence"/>
</dbReference>
<gene>
    <name evidence="2" type="ORF">BSK56_06330</name>
</gene>
<evidence type="ECO:0000313" key="2">
    <source>
        <dbReference type="EMBL" id="OMD50779.1"/>
    </source>
</evidence>
<evidence type="ECO:0000256" key="1">
    <source>
        <dbReference type="SAM" id="Phobius"/>
    </source>
</evidence>
<dbReference type="RefSeq" id="WP_076109799.1">
    <property type="nucleotide sequence ID" value="NZ_MPTB01000006.1"/>
</dbReference>
<comment type="caution">
    <text evidence="2">The sequence shown here is derived from an EMBL/GenBank/DDBJ whole genome shotgun (WGS) entry which is preliminary data.</text>
</comment>
<evidence type="ECO:0008006" key="4">
    <source>
        <dbReference type="Google" id="ProtNLM"/>
    </source>
</evidence>
<sequence>MKKDKQTRYVIWKGLAISEEADMDKLSTLSEKGWFLDHFSLIGYVIRRGTPHKQIYCLDIRELPKEEEAEYHNIFADSGWTYVCSAGDFHIFSAEPGTVPIHTDRATIYDKYTKVARSSKTSAFITLLLTLGSIALRSLSTKVWNSSLLEYSSLVVLVLCVMAFVPSTMVYIAYSLRLRKFSS</sequence>
<dbReference type="InterPro" id="IPR021359">
    <property type="entry name" value="DUF2812"/>
</dbReference>
<feature type="transmembrane region" description="Helical" evidence="1">
    <location>
        <begin position="151"/>
        <end position="174"/>
    </location>
</feature>
<evidence type="ECO:0000313" key="3">
    <source>
        <dbReference type="Proteomes" id="UP000187412"/>
    </source>
</evidence>